<evidence type="ECO:0000256" key="6">
    <source>
        <dbReference type="ARBA" id="ARBA00023163"/>
    </source>
</evidence>
<evidence type="ECO:0000256" key="7">
    <source>
        <dbReference type="ARBA" id="ARBA00024019"/>
    </source>
</evidence>
<evidence type="ECO:0000256" key="1">
    <source>
        <dbReference type="ARBA" id="ARBA00022723"/>
    </source>
</evidence>
<evidence type="ECO:0000259" key="9">
    <source>
        <dbReference type="PROSITE" id="PS50114"/>
    </source>
</evidence>
<dbReference type="PANTHER" id="PTHR46813:SF16">
    <property type="entry name" value="GATA TRANSCRIPTION FACTOR 18"/>
    <property type="match status" value="1"/>
</dbReference>
<evidence type="ECO:0000256" key="4">
    <source>
        <dbReference type="ARBA" id="ARBA00023015"/>
    </source>
</evidence>
<keyword evidence="1" id="KW-0479">Metal-binding</keyword>
<dbReference type="InterPro" id="IPR013088">
    <property type="entry name" value="Znf_NHR/GATA"/>
</dbReference>
<evidence type="ECO:0000313" key="10">
    <source>
        <dbReference type="EMBL" id="CAA7013238.1"/>
    </source>
</evidence>
<name>A0A6D2HHS2_9BRAS</name>
<dbReference type="SMART" id="SM00401">
    <property type="entry name" value="ZnF_GATA"/>
    <property type="match status" value="1"/>
</dbReference>
<keyword evidence="11" id="KW-1185">Reference proteome</keyword>
<accession>A0A6D2HHS2</accession>
<reference evidence="10" key="1">
    <citation type="submission" date="2020-01" db="EMBL/GenBank/DDBJ databases">
        <authorList>
            <person name="Mishra B."/>
        </authorList>
    </citation>
    <scope>NUCLEOTIDE SEQUENCE [LARGE SCALE GENOMIC DNA]</scope>
</reference>
<organism evidence="10 11">
    <name type="scientific">Microthlaspi erraticum</name>
    <dbReference type="NCBI Taxonomy" id="1685480"/>
    <lineage>
        <taxon>Eukaryota</taxon>
        <taxon>Viridiplantae</taxon>
        <taxon>Streptophyta</taxon>
        <taxon>Embryophyta</taxon>
        <taxon>Tracheophyta</taxon>
        <taxon>Spermatophyta</taxon>
        <taxon>Magnoliopsida</taxon>
        <taxon>eudicotyledons</taxon>
        <taxon>Gunneridae</taxon>
        <taxon>Pentapetalae</taxon>
        <taxon>rosids</taxon>
        <taxon>malvids</taxon>
        <taxon>Brassicales</taxon>
        <taxon>Brassicaceae</taxon>
        <taxon>Coluteocarpeae</taxon>
        <taxon>Microthlaspi</taxon>
    </lineage>
</organism>
<keyword evidence="6" id="KW-0804">Transcription</keyword>
<proteinExistence type="inferred from homology"/>
<dbReference type="Proteomes" id="UP000467841">
    <property type="component" value="Unassembled WGS sequence"/>
</dbReference>
<gene>
    <name evidence="10" type="ORF">MERR_LOCUS472</name>
</gene>
<evidence type="ECO:0000313" key="11">
    <source>
        <dbReference type="Proteomes" id="UP000467841"/>
    </source>
</evidence>
<keyword evidence="4" id="KW-0805">Transcription regulation</keyword>
<dbReference type="Pfam" id="PF00320">
    <property type="entry name" value="GATA"/>
    <property type="match status" value="1"/>
</dbReference>
<evidence type="ECO:0000256" key="2">
    <source>
        <dbReference type="ARBA" id="ARBA00022771"/>
    </source>
</evidence>
<keyword evidence="5" id="KW-0238">DNA-binding</keyword>
<dbReference type="PANTHER" id="PTHR46813">
    <property type="entry name" value="GATA TRANSCRIPTION FACTOR 18"/>
    <property type="match status" value="1"/>
</dbReference>
<dbReference type="EMBL" id="CACVBM020000033">
    <property type="protein sequence ID" value="CAA7013238.1"/>
    <property type="molecule type" value="Genomic_DNA"/>
</dbReference>
<dbReference type="AlphaFoldDB" id="A0A6D2HHS2"/>
<dbReference type="Gene3D" id="3.30.50.10">
    <property type="entry name" value="Erythroid Transcription Factor GATA-1, subunit A"/>
    <property type="match status" value="1"/>
</dbReference>
<dbReference type="PROSITE" id="PS50114">
    <property type="entry name" value="GATA_ZN_FINGER_2"/>
    <property type="match status" value="1"/>
</dbReference>
<feature type="domain" description="GATA-type" evidence="9">
    <location>
        <begin position="175"/>
        <end position="203"/>
    </location>
</feature>
<sequence>MENGLDLTLRLSLPSPITVDTNLSIRTPSTDQGINVVYGGRRDNNVGGGMEIHHRNRNLPWDADEVRRDAELVRNNINVNVRVYNLVFNQFAGMGETLNFSPYPMPASSSSDSSLTPAPAAPAVNEYVLIDVPARRAYRNSTLAAENALDANASQKCRQGCRGCCCSQRKCTNINCNAVSTPMWRRGPLGPKSLCNACGIKYRKEEDRKSKRAQANDATTQAN</sequence>
<comment type="similarity">
    <text evidence="7">Belongs to the type IV zinc-finger family. Class B subfamily.</text>
</comment>
<dbReference type="SUPFAM" id="SSF57716">
    <property type="entry name" value="Glucocorticoid receptor-like (DNA-binding domain)"/>
    <property type="match status" value="1"/>
</dbReference>
<dbReference type="InterPro" id="IPR000679">
    <property type="entry name" value="Znf_GATA"/>
</dbReference>
<dbReference type="OrthoDB" id="2162994at2759"/>
<evidence type="ECO:0000256" key="5">
    <source>
        <dbReference type="ARBA" id="ARBA00023125"/>
    </source>
</evidence>
<evidence type="ECO:0000256" key="3">
    <source>
        <dbReference type="ARBA" id="ARBA00022833"/>
    </source>
</evidence>
<comment type="caution">
    <text evidence="10">The sequence shown here is derived from an EMBL/GenBank/DDBJ whole genome shotgun (WGS) entry which is preliminary data.</text>
</comment>
<keyword evidence="3" id="KW-0862">Zinc</keyword>
<dbReference type="GO" id="GO:0043565">
    <property type="term" value="F:sequence-specific DNA binding"/>
    <property type="evidence" value="ECO:0007669"/>
    <property type="project" value="InterPro"/>
</dbReference>
<protein>
    <recommendedName>
        <fullName evidence="9">GATA-type domain-containing protein</fullName>
    </recommendedName>
</protein>
<keyword evidence="2 8" id="KW-0863">Zinc-finger</keyword>
<dbReference type="GO" id="GO:0008270">
    <property type="term" value="F:zinc ion binding"/>
    <property type="evidence" value="ECO:0007669"/>
    <property type="project" value="UniProtKB-KW"/>
</dbReference>
<dbReference type="CDD" id="cd00202">
    <property type="entry name" value="ZnF_GATA"/>
    <property type="match status" value="1"/>
</dbReference>
<evidence type="ECO:0000256" key="8">
    <source>
        <dbReference type="PROSITE-ProRule" id="PRU00094"/>
    </source>
</evidence>
<dbReference type="GO" id="GO:0006355">
    <property type="term" value="P:regulation of DNA-templated transcription"/>
    <property type="evidence" value="ECO:0007669"/>
    <property type="project" value="InterPro"/>
</dbReference>